<accession>A0AAD3E306</accession>
<reference evidence="1 2" key="1">
    <citation type="journal article" date="2021" name="Sci. Rep.">
        <title>Genome sequencing of the multicellular alga Astrephomene provides insights into convergent evolution of germ-soma differentiation.</title>
        <authorList>
            <person name="Yamashita S."/>
            <person name="Yamamoto K."/>
            <person name="Matsuzaki R."/>
            <person name="Suzuki S."/>
            <person name="Yamaguchi H."/>
            <person name="Hirooka S."/>
            <person name="Minakuchi Y."/>
            <person name="Miyagishima S."/>
            <person name="Kawachi M."/>
            <person name="Toyoda A."/>
            <person name="Nozaki H."/>
        </authorList>
    </citation>
    <scope>NUCLEOTIDE SEQUENCE [LARGE SCALE GENOMIC DNA]</scope>
    <source>
        <strain evidence="1 2">NIES-4017</strain>
    </source>
</reference>
<dbReference type="EMBL" id="BMAR01000069">
    <property type="protein sequence ID" value="GFR52694.1"/>
    <property type="molecule type" value="Genomic_DNA"/>
</dbReference>
<dbReference type="PANTHER" id="PTHR31431:SF1">
    <property type="entry name" value="NUCLEOPORIN NUP188"/>
    <property type="match status" value="1"/>
</dbReference>
<dbReference type="AlphaFoldDB" id="A0AAD3E306"/>
<gene>
    <name evidence="1" type="ORF">Agub_g15321</name>
</gene>
<feature type="non-terminal residue" evidence="1">
    <location>
        <position position="273"/>
    </location>
</feature>
<evidence type="ECO:0000313" key="2">
    <source>
        <dbReference type="Proteomes" id="UP001054857"/>
    </source>
</evidence>
<protein>
    <submittedName>
        <fullName evidence="1">Uncharacterized protein</fullName>
    </submittedName>
</protein>
<evidence type="ECO:0000313" key="1">
    <source>
        <dbReference type="EMBL" id="GFR52694.1"/>
    </source>
</evidence>
<dbReference type="GO" id="GO:0006405">
    <property type="term" value="P:RNA export from nucleus"/>
    <property type="evidence" value="ECO:0007669"/>
    <property type="project" value="TreeGrafter"/>
</dbReference>
<comment type="caution">
    <text evidence="1">The sequence shown here is derived from an EMBL/GenBank/DDBJ whole genome shotgun (WGS) entry which is preliminary data.</text>
</comment>
<dbReference type="GO" id="GO:0017056">
    <property type="term" value="F:structural constituent of nuclear pore"/>
    <property type="evidence" value="ECO:0007669"/>
    <property type="project" value="InterPro"/>
</dbReference>
<dbReference type="InterPro" id="IPR044840">
    <property type="entry name" value="Nup188"/>
</dbReference>
<proteinExistence type="predicted"/>
<dbReference type="GO" id="GO:0006606">
    <property type="term" value="P:protein import into nucleus"/>
    <property type="evidence" value="ECO:0007669"/>
    <property type="project" value="TreeGrafter"/>
</dbReference>
<dbReference type="PANTHER" id="PTHR31431">
    <property type="entry name" value="NUCLEOPORIN NUP188 HOMOLOG"/>
    <property type="match status" value="1"/>
</dbReference>
<organism evidence="1 2">
    <name type="scientific">Astrephomene gubernaculifera</name>
    <dbReference type="NCBI Taxonomy" id="47775"/>
    <lineage>
        <taxon>Eukaryota</taxon>
        <taxon>Viridiplantae</taxon>
        <taxon>Chlorophyta</taxon>
        <taxon>core chlorophytes</taxon>
        <taxon>Chlorophyceae</taxon>
        <taxon>CS clade</taxon>
        <taxon>Chlamydomonadales</taxon>
        <taxon>Astrephomenaceae</taxon>
        <taxon>Astrephomene</taxon>
    </lineage>
</organism>
<feature type="non-terminal residue" evidence="1">
    <location>
        <position position="1"/>
    </location>
</feature>
<name>A0AAD3E306_9CHLO</name>
<sequence length="273" mass="27825">WLSAAHGEMRQQLVSERLELLHCLLLLYEQYGVTCKPERAHSLARLLLDRVFVSVQVAGGGVAADAVPTAAGEAAAAADSPAVLSQQLAALLLLSCLDLPGHVQLATATAPPTGGAVEALLPLGGKTMDLQNQLSQYAATPSTALLLMTWAGCLRLLDAGGAGHVIRDLDGAARDLETRAAAAGGLTAAAAAVTALCSAAGGALLLVYHSVVIKALCVLCTAFDLGVDTLDPAMYDVVISLLKLCVEGDAHACASLWDESSAATAPLRSLLAA</sequence>
<dbReference type="GO" id="GO:0044611">
    <property type="term" value="C:nuclear pore inner ring"/>
    <property type="evidence" value="ECO:0007669"/>
    <property type="project" value="TreeGrafter"/>
</dbReference>
<dbReference type="Proteomes" id="UP001054857">
    <property type="component" value="Unassembled WGS sequence"/>
</dbReference>
<keyword evidence="2" id="KW-1185">Reference proteome</keyword>